<accession>A0AAE9KST5</accession>
<dbReference type="EMBL" id="ON169972">
    <property type="protein sequence ID" value="UPW35942.1"/>
    <property type="molecule type" value="Genomic_DNA"/>
</dbReference>
<sequence>MTQFTKGPWKLNKYGNLISAVDGKDILLRGVTVMCSGNDDMMKVAGANMNLVAAAPELVEALEDMISRLKSALGLLKCDDEFIEKEVKKAQDALDLARGVPSTELPARVKREGVKSASKRYALMDEPCWGCGGWGCGGWGCAGFCIDEDF</sequence>
<organism evidence="1 2">
    <name type="scientific">Pseudomonas phage EM</name>
    <dbReference type="NCBI Taxonomy" id="2936914"/>
    <lineage>
        <taxon>Viruses</taxon>
        <taxon>Duplodnaviria</taxon>
        <taxon>Heunggongvirae</taxon>
        <taxon>Uroviricota</taxon>
        <taxon>Caudoviricetes</taxon>
        <taxon>Vandenendeviridae</taxon>
        <taxon>Skurskavirinae</taxon>
        <taxon>Baldwinvirus</taxon>
        <taxon>Baldwinvirus EM</taxon>
    </lineage>
</organism>
<evidence type="ECO:0000313" key="2">
    <source>
        <dbReference type="Proteomes" id="UP000831536"/>
    </source>
</evidence>
<keyword evidence="2" id="KW-1185">Reference proteome</keyword>
<dbReference type="Proteomes" id="UP000831536">
    <property type="component" value="Segment"/>
</dbReference>
<name>A0AAE9KST5_9CAUD</name>
<reference evidence="1" key="1">
    <citation type="journal article" date="2022" name="J. Appl. Microbiol.">
        <title>Bacteriophage-Antibiotic Combinations Against Multidrug-Resistant Pseudomonas aeruginosa.</title>
        <authorList>
            <person name="Holger D."/>
            <person name="Lev K.L."/>
            <person name="Kebriaei R."/>
            <person name="Morrisette T."/>
            <person name="Shah R."/>
            <person name="Alexander J."/>
            <person name="Lehman S.M."/>
            <person name="Rybak M.J."/>
        </authorList>
    </citation>
    <scope>NUCLEOTIDE SEQUENCE</scope>
</reference>
<protein>
    <submittedName>
        <fullName evidence="1">Ead/Ea22 domain-containing protein</fullName>
    </submittedName>
</protein>
<gene>
    <name evidence="1" type="ORF">EM_157</name>
</gene>
<evidence type="ECO:0000313" key="1">
    <source>
        <dbReference type="EMBL" id="UPW35942.1"/>
    </source>
</evidence>
<proteinExistence type="predicted"/>